<accession>A0A7G2CDF6</accession>
<dbReference type="VEuPathDB" id="TriTrypDB:ADEAN_000501700"/>
<organism evidence="1 2">
    <name type="scientific">Angomonas deanei</name>
    <dbReference type="NCBI Taxonomy" id="59799"/>
    <lineage>
        <taxon>Eukaryota</taxon>
        <taxon>Discoba</taxon>
        <taxon>Euglenozoa</taxon>
        <taxon>Kinetoplastea</taxon>
        <taxon>Metakinetoplastina</taxon>
        <taxon>Trypanosomatida</taxon>
        <taxon>Trypanosomatidae</taxon>
        <taxon>Strigomonadinae</taxon>
        <taxon>Angomonas</taxon>
    </lineage>
</organism>
<dbReference type="PANTHER" id="PTHR40743:SF1">
    <property type="entry name" value="POSSIBLE GLYCOSYLTRANSFERASE"/>
    <property type="match status" value="1"/>
</dbReference>
<sequence>MVCNADVHLSPTSFSVKAVQGMFSAMEAKGNGAQPLALALTRHESDNVADAPLVYDYRGSHDAFILKPPLPLDVLAGVTHPQNCYQSENIVIHELKKGGYTVLNPCLDLILVHQHAVDLRQWRPSVDSSRYGRAHPMDSAAALRFIQNM</sequence>
<dbReference type="Proteomes" id="UP000515908">
    <property type="component" value="Chromosome 09"/>
</dbReference>
<dbReference type="EMBL" id="LR877153">
    <property type="protein sequence ID" value="CAD2217539.1"/>
    <property type="molecule type" value="Genomic_DNA"/>
</dbReference>
<proteinExistence type="predicted"/>
<dbReference type="PANTHER" id="PTHR40743">
    <property type="entry name" value="NUCLEOTIDE-DIPHOSPHO-SUGAR TRANSFERASE CONTAINING PROTEIN"/>
    <property type="match status" value="1"/>
</dbReference>
<evidence type="ECO:0000313" key="2">
    <source>
        <dbReference type="Proteomes" id="UP000515908"/>
    </source>
</evidence>
<gene>
    <name evidence="1" type="ORF">ADEAN_000501700</name>
</gene>
<dbReference type="OrthoDB" id="79426at2759"/>
<keyword evidence="2" id="KW-1185">Reference proteome</keyword>
<name>A0A7G2CDF6_9TRYP</name>
<evidence type="ECO:0000313" key="1">
    <source>
        <dbReference type="EMBL" id="CAD2217539.1"/>
    </source>
</evidence>
<protein>
    <submittedName>
        <fullName evidence="1">Uncharacterized protein</fullName>
    </submittedName>
</protein>
<reference evidence="1 2" key="1">
    <citation type="submission" date="2020-08" db="EMBL/GenBank/DDBJ databases">
        <authorList>
            <person name="Newling K."/>
            <person name="Davey J."/>
            <person name="Forrester S."/>
        </authorList>
    </citation>
    <scope>NUCLEOTIDE SEQUENCE [LARGE SCALE GENOMIC DNA]</scope>
    <source>
        <strain evidence="2">Crithidia deanei Carvalho (ATCC PRA-265)</strain>
    </source>
</reference>
<dbReference type="AlphaFoldDB" id="A0A7G2CDF6"/>